<accession>B2TPT6</accession>
<dbReference type="PATRIC" id="fig|935198.13.peg.2125"/>
<dbReference type="EMBL" id="CP001056">
    <property type="protein sequence ID" value="ACD24059.1"/>
    <property type="molecule type" value="Genomic_DNA"/>
</dbReference>
<evidence type="ECO:0000313" key="2">
    <source>
        <dbReference type="EMBL" id="ACD24059.1"/>
    </source>
</evidence>
<dbReference type="HOGENOM" id="CLU_425606_0_0_9"/>
<dbReference type="AlphaFoldDB" id="B2TPT6"/>
<accession>U4PLG2</accession>
<protein>
    <submittedName>
        <fullName evidence="2">Uncharacterized protein</fullName>
    </submittedName>
</protein>
<proteinExistence type="predicted"/>
<gene>
    <name evidence="2" type="ordered locus">CLL_A2171</name>
</gene>
<sequence>MALGKMFEKTIKLVGTVSKVGVQLGADIVGTVAEKIDDDHEIKLRISEYGVKKGQSIKAITTEVAGKSSEIVDRAVDNSINVLKIGSVIIKEGISQVAEGIDSSIKGMNSYNNHTMENNGNKSHCDSTQNQPDKTESISMEHKRNVLKEEKYSDVKSKDIGYEAVMNSVILIAQKNVSFLKFVSQIEEHNLKFLLENYYQRLKISNKLDYVNLGENGCIEFAGALLLLIYSYAKNDTTAINACNQALIMAFKGASPRIFSDVMDYIINEETTIPYADWSAVYRYLKDNYGTWIIKIEFASDYTMRDHFRYSKFMDGETENEASVTSKKGRNGLSHGANIQITKVNIESNINSNQVENNLYKHSVAFEEVEIKDKNEKVIQNNNEYITENIKMNNEIINKSTLISQEQAFNVLEKRLEKATETIVKGGQSYITKIMNAPDNEVYTEILNALGGIRSSLTLKAFNSTKGFFVKKTPDATIVAKGVATVEVEEELKAIVDEVVDEAVDKNKVWAKIRALAVLVFKKTIAVPKGVLAFTFDDTTVLGTAVGKIAYDTAREFIFGSKVKSNEALNDATFNKTKEQLDKELQAKRESYFQDEEMVRLRNNLFEARKKAEAEEREKFKKSLGLEDEFLNALKSLREEQKE</sequence>
<name>B2TPT6_CLOBB</name>
<reference evidence="2" key="1">
    <citation type="submission" date="2009-06" db="EMBL/GenBank/DDBJ databases">
        <authorList>
            <consortium name="US DOE Joint Genome Institute (JGI-PGF)"/>
            <person name="Lucas S."/>
            <person name="Copeland A."/>
            <person name="Lapidus A."/>
            <person name="Glavina del Rio T."/>
            <person name="Dalin E."/>
            <person name="Tice H."/>
            <person name="Bruce D."/>
            <person name="Goodwin L."/>
            <person name="Pitluck S."/>
            <person name="Kyrpides N."/>
            <person name="Mavromatis K."/>
            <person name="Ivanova N."/>
            <person name="Saunders E."/>
            <person name="Brettin T."/>
            <person name="Detter J.C."/>
            <person name="Han C."/>
            <person name="Larimer F."/>
            <person name="Land M."/>
            <person name="Hauser L."/>
            <person name="Markowitz V."/>
            <person name="Cheng J.-F."/>
            <person name="Hugenholtz P."/>
            <person name="Woyke T."/>
            <person name="Wu D."/>
            <person name="Gronow S."/>
            <person name="Klenk H.-P."/>
            <person name="Eisen J.A."/>
        </authorList>
    </citation>
    <scope>NUCLEOTIDE SEQUENCE</scope>
    <source>
        <strain evidence="2">Eklund 17B</strain>
    </source>
</reference>
<feature type="compositionally biased region" description="Polar residues" evidence="1">
    <location>
        <begin position="116"/>
        <end position="132"/>
    </location>
</feature>
<dbReference type="KEGG" id="cbk:CLL_A2171"/>
<organism evidence="2">
    <name type="scientific">Clostridium botulinum (strain Eklund 17B / Type B)</name>
    <dbReference type="NCBI Taxonomy" id="935198"/>
    <lineage>
        <taxon>Bacteria</taxon>
        <taxon>Bacillati</taxon>
        <taxon>Bacillota</taxon>
        <taxon>Clostridia</taxon>
        <taxon>Eubacteriales</taxon>
        <taxon>Clostridiaceae</taxon>
        <taxon>Clostridium</taxon>
    </lineage>
</organism>
<evidence type="ECO:0000256" key="1">
    <source>
        <dbReference type="SAM" id="MobiDB-lite"/>
    </source>
</evidence>
<reference evidence="2" key="2">
    <citation type="submission" date="2009-08" db="EMBL/GenBank/DDBJ databases">
        <authorList>
            <person name="Shrivastava S."/>
            <person name="Brinkac L.M."/>
            <person name="Dodson R.J."/>
            <person name="Harkins D.M."/>
            <person name="Durkin A.S."/>
            <person name="Sutton G."/>
        </authorList>
    </citation>
    <scope>NUCLEOTIDE SEQUENCE</scope>
    <source>
        <strain evidence="2">Eklund 17B</strain>
    </source>
</reference>
<feature type="region of interest" description="Disordered" evidence="1">
    <location>
        <begin position="116"/>
        <end position="140"/>
    </location>
</feature>